<evidence type="ECO:0000313" key="15">
    <source>
        <dbReference type="Proteomes" id="UP000366872"/>
    </source>
</evidence>
<evidence type="ECO:0000256" key="3">
    <source>
        <dbReference type="ARBA" id="ARBA00004496"/>
    </source>
</evidence>
<dbReference type="GO" id="GO:0008184">
    <property type="term" value="F:glycogen phosphorylase activity"/>
    <property type="evidence" value="ECO:0007669"/>
    <property type="project" value="InterPro"/>
</dbReference>
<evidence type="ECO:0000256" key="8">
    <source>
        <dbReference type="ARBA" id="ARBA00022679"/>
    </source>
</evidence>
<sequence length="823" mass="94448">MAHFKDNITADSLAERALFHLKYSRGKDLRSATTFDKMMCFSHVVRDMAVDGFIATQRQYLDTDVRRVNYLSMEYLIGKMLANNVVALGIVNESREALKQLDITVEEILELDVEAGLGNGGLGRLAACYLDSLATMELPAYGYGIRYEHGIFRQEFENGWQKERPDEWLALGYPWELVRPEYTLPVCVYGRVKKNFQPGKGASDVWEDFQVFEAVPFDVPIIGYGVNTVNMLRLWKSQPAEGFRLDVFNQGDYVRAVEEKNWAENVSKVLYPSDYTYAGKELRLIQEYFLASCSVRDIIRRYRKTHSDFTKFAEKNVVQLNDTHPTLAIVELMRVLHDEERIPWDKAWEITTSTFCYTNHTLLAEALEKWTVDLLQRVLPRHMQIIFEINHRFLQKVEINHPGEGELMRKVSLIEEGAHKQVRMANLCVIGSSKVNGVSALHSELLKTETMPEFDKVYPGKFTNVTNGITHRRWLIKANPELSELISDQIGEEWMKDLSKLEGFQDAASKRTVQKRFMEIKRAKKVELCETIKELTGYLVSPDSVFDVQIKRLHMYKRQLLKAMHIIHLYNTIKKNPKATVQSKTFIFAAKAAPAYLIAKSVIKLINTMAEVINNDVDVAGRLKVVFLPDYNVSLAEKIIPAADISEQISTAGLEASGTGNMKLSLNGALTVGTWDGANIEIAQHVGEDNIFIFGNRTEDLAVLRRKGYNPWSYVDKSEDLQAVLEAIRDNIFDRTQPDLFKDLYNEVTEHGDFYFYLADYEEYIKCNEEVDKLYAKPSKWAEKAILNVARMGWFSSDRSIQDYCNDIWYLERTPVDMTADIL</sequence>
<dbReference type="Pfam" id="PF00343">
    <property type="entry name" value="Phosphorylase"/>
    <property type="match status" value="1"/>
</dbReference>
<keyword evidence="15" id="KW-1185">Reference proteome</keyword>
<dbReference type="CDD" id="cd04300">
    <property type="entry name" value="GT35_Glycogen_Phosphorylase"/>
    <property type="match status" value="1"/>
</dbReference>
<evidence type="ECO:0000256" key="9">
    <source>
        <dbReference type="ARBA" id="ARBA00022898"/>
    </source>
</evidence>
<dbReference type="InterPro" id="IPR035090">
    <property type="entry name" value="Pyridoxal_P_attach_site"/>
</dbReference>
<dbReference type="InterPro" id="IPR000811">
    <property type="entry name" value="Glyco_trans_35"/>
</dbReference>
<evidence type="ECO:0000256" key="4">
    <source>
        <dbReference type="ARBA" id="ARBA00006047"/>
    </source>
</evidence>
<dbReference type="FunFam" id="3.40.50.2000:FF:000003">
    <property type="entry name" value="Alpha-1,4 glucan phosphorylase"/>
    <property type="match status" value="1"/>
</dbReference>
<dbReference type="FunFam" id="3.40.50.2000:FF:000153">
    <property type="entry name" value="Alpha-1,4 glucan phosphorylase"/>
    <property type="match status" value="1"/>
</dbReference>
<name>A0A6C2TZ35_PONDE</name>
<evidence type="ECO:0000256" key="11">
    <source>
        <dbReference type="ARBA" id="ARBA00025174"/>
    </source>
</evidence>
<dbReference type="RefSeq" id="WP_136078491.1">
    <property type="nucleotide sequence ID" value="NZ_CAAHFG010000001.1"/>
</dbReference>
<dbReference type="PANTHER" id="PTHR11468">
    <property type="entry name" value="GLYCOGEN PHOSPHORYLASE"/>
    <property type="match status" value="1"/>
</dbReference>
<evidence type="ECO:0000256" key="6">
    <source>
        <dbReference type="ARBA" id="ARBA00022533"/>
    </source>
</evidence>
<keyword evidence="5" id="KW-0963">Cytoplasm</keyword>
<dbReference type="EMBL" id="CAAHFG010000001">
    <property type="protein sequence ID" value="VGO12865.1"/>
    <property type="molecule type" value="Genomic_DNA"/>
</dbReference>
<keyword evidence="9 12" id="KW-0663">Pyridoxal phosphate</keyword>
<dbReference type="GO" id="GO:0030170">
    <property type="term" value="F:pyridoxal phosphate binding"/>
    <property type="evidence" value="ECO:0007669"/>
    <property type="project" value="InterPro"/>
</dbReference>
<keyword evidence="7 13" id="KW-0328">Glycosyltransferase</keyword>
<dbReference type="PROSITE" id="PS00102">
    <property type="entry name" value="PHOSPHORYLASE"/>
    <property type="match status" value="1"/>
</dbReference>
<dbReference type="EC" id="2.4.1.1" evidence="13"/>
<dbReference type="PIRSF" id="PIRSF000460">
    <property type="entry name" value="Pprylas_GlgP"/>
    <property type="match status" value="1"/>
</dbReference>
<dbReference type="Gene3D" id="3.40.50.2000">
    <property type="entry name" value="Glycogen Phosphorylase B"/>
    <property type="match status" value="2"/>
</dbReference>
<comment type="subcellular location">
    <subcellularLocation>
        <location evidence="3">Cytoplasm</location>
    </subcellularLocation>
</comment>
<evidence type="ECO:0000313" key="14">
    <source>
        <dbReference type="EMBL" id="VGO12865.1"/>
    </source>
</evidence>
<keyword evidence="8 13" id="KW-0808">Transferase</keyword>
<comment type="cofactor">
    <cofactor evidence="2 13">
        <name>pyridoxal 5'-phosphate</name>
        <dbReference type="ChEBI" id="CHEBI:597326"/>
    </cofactor>
</comment>
<dbReference type="InterPro" id="IPR011833">
    <property type="entry name" value="Glycg_phsphrylas"/>
</dbReference>
<feature type="modified residue" description="N6-(pyridoxal phosphate)lysine" evidence="12">
    <location>
        <position position="663"/>
    </location>
</feature>
<evidence type="ECO:0000256" key="2">
    <source>
        <dbReference type="ARBA" id="ARBA00001933"/>
    </source>
</evidence>
<reference evidence="14 15" key="1">
    <citation type="submission" date="2019-04" db="EMBL/GenBank/DDBJ databases">
        <authorList>
            <person name="Van Vliet M D."/>
        </authorList>
    </citation>
    <scope>NUCLEOTIDE SEQUENCE [LARGE SCALE GENOMIC DNA]</scope>
    <source>
        <strain evidence="14 15">F1</strain>
    </source>
</reference>
<comment type="function">
    <text evidence="11">Phosphorylase is an important allosteric enzyme in carbohydrate metabolism. Enzymes from different sources differ in their regulatory mechanisms and in their natural substrates. However, all known phosphorylases share catalytic and structural properties.</text>
</comment>
<comment type="similarity">
    <text evidence="4 13">Belongs to the glycogen phosphorylase family.</text>
</comment>
<dbReference type="SUPFAM" id="SSF53756">
    <property type="entry name" value="UDP-Glycosyltransferase/glycogen phosphorylase"/>
    <property type="match status" value="1"/>
</dbReference>
<dbReference type="AlphaFoldDB" id="A0A6C2TZ35"/>
<evidence type="ECO:0000256" key="7">
    <source>
        <dbReference type="ARBA" id="ARBA00022676"/>
    </source>
</evidence>
<evidence type="ECO:0000256" key="12">
    <source>
        <dbReference type="PIRSR" id="PIRSR000460-1"/>
    </source>
</evidence>
<dbReference type="NCBIfam" id="TIGR02093">
    <property type="entry name" value="P_ylase"/>
    <property type="match status" value="1"/>
</dbReference>
<dbReference type="GO" id="GO:0005737">
    <property type="term" value="C:cytoplasm"/>
    <property type="evidence" value="ECO:0007669"/>
    <property type="project" value="UniProtKB-SubCell"/>
</dbReference>
<accession>A0A6C2TZ35</accession>
<evidence type="ECO:0000256" key="10">
    <source>
        <dbReference type="ARBA" id="ARBA00023277"/>
    </source>
</evidence>
<organism evidence="14 15">
    <name type="scientific">Pontiella desulfatans</name>
    <dbReference type="NCBI Taxonomy" id="2750659"/>
    <lineage>
        <taxon>Bacteria</taxon>
        <taxon>Pseudomonadati</taxon>
        <taxon>Kiritimatiellota</taxon>
        <taxon>Kiritimatiellia</taxon>
        <taxon>Kiritimatiellales</taxon>
        <taxon>Pontiellaceae</taxon>
        <taxon>Pontiella</taxon>
    </lineage>
</organism>
<dbReference type="Proteomes" id="UP000366872">
    <property type="component" value="Unassembled WGS sequence"/>
</dbReference>
<proteinExistence type="inferred from homology"/>
<comment type="catalytic activity">
    <reaction evidence="1 13">
        <text>[(1-&gt;4)-alpha-D-glucosyl](n) + phosphate = [(1-&gt;4)-alpha-D-glucosyl](n-1) + alpha-D-glucose 1-phosphate</text>
        <dbReference type="Rhea" id="RHEA:41732"/>
        <dbReference type="Rhea" id="RHEA-COMP:9584"/>
        <dbReference type="Rhea" id="RHEA-COMP:9586"/>
        <dbReference type="ChEBI" id="CHEBI:15444"/>
        <dbReference type="ChEBI" id="CHEBI:43474"/>
        <dbReference type="ChEBI" id="CHEBI:58601"/>
        <dbReference type="EC" id="2.4.1.1"/>
    </reaction>
</comment>
<comment type="function">
    <text evidence="13">Allosteric enzyme that catalyzes the rate-limiting step in glycogen catabolism, the phosphorolytic cleavage of glycogen to produce glucose-1-phosphate, and plays a central role in maintaining cellular and organismal glucose homeostasis.</text>
</comment>
<evidence type="ECO:0000256" key="5">
    <source>
        <dbReference type="ARBA" id="ARBA00022490"/>
    </source>
</evidence>
<dbReference type="GO" id="GO:0005980">
    <property type="term" value="P:glycogen catabolic process"/>
    <property type="evidence" value="ECO:0007669"/>
    <property type="project" value="TreeGrafter"/>
</dbReference>
<evidence type="ECO:0000256" key="1">
    <source>
        <dbReference type="ARBA" id="ARBA00001275"/>
    </source>
</evidence>
<keyword evidence="6" id="KW-0021">Allosteric enzyme</keyword>
<gene>
    <name evidence="14" type="primary">malP</name>
    <name evidence="14" type="ORF">PDESU_01419</name>
</gene>
<protein>
    <recommendedName>
        <fullName evidence="13">Alpha-1,4 glucan phosphorylase</fullName>
        <ecNumber evidence="13">2.4.1.1</ecNumber>
    </recommendedName>
</protein>
<evidence type="ECO:0000256" key="13">
    <source>
        <dbReference type="RuleBase" id="RU000587"/>
    </source>
</evidence>
<dbReference type="PANTHER" id="PTHR11468:SF3">
    <property type="entry name" value="GLYCOGEN PHOSPHORYLASE, LIVER FORM"/>
    <property type="match status" value="1"/>
</dbReference>
<keyword evidence="10 13" id="KW-0119">Carbohydrate metabolism</keyword>